<comment type="caution">
    <text evidence="1">The sequence shown here is derived from an EMBL/GenBank/DDBJ whole genome shotgun (WGS) entry which is preliminary data.</text>
</comment>
<dbReference type="AlphaFoldDB" id="A0A3S5AI78"/>
<proteinExistence type="predicted"/>
<protein>
    <submittedName>
        <fullName evidence="1">Uncharacterized protein</fullName>
    </submittedName>
</protein>
<reference evidence="1" key="1">
    <citation type="submission" date="2018-11" db="EMBL/GenBank/DDBJ databases">
        <authorList>
            <consortium name="Pathogen Informatics"/>
        </authorList>
    </citation>
    <scope>NUCLEOTIDE SEQUENCE</scope>
</reference>
<sequence length="92" mass="10085">MVVCRMARGIPRVAATTTDVQTSDGVIASIAGSVHGLGQSSGLVRPHKKSTSWWTSKLDRKYECEEKLGFEDSLLSELLSLLPFRVEVLSCF</sequence>
<name>A0A3S5AI78_9PLAT</name>
<keyword evidence="2" id="KW-1185">Reference proteome</keyword>
<organism evidence="1 2">
    <name type="scientific">Protopolystoma xenopodis</name>
    <dbReference type="NCBI Taxonomy" id="117903"/>
    <lineage>
        <taxon>Eukaryota</taxon>
        <taxon>Metazoa</taxon>
        <taxon>Spiralia</taxon>
        <taxon>Lophotrochozoa</taxon>
        <taxon>Platyhelminthes</taxon>
        <taxon>Monogenea</taxon>
        <taxon>Polyopisthocotylea</taxon>
        <taxon>Polystomatidea</taxon>
        <taxon>Polystomatidae</taxon>
        <taxon>Protopolystoma</taxon>
    </lineage>
</organism>
<evidence type="ECO:0000313" key="2">
    <source>
        <dbReference type="Proteomes" id="UP000784294"/>
    </source>
</evidence>
<gene>
    <name evidence="1" type="ORF">PXEA_LOCUS31099</name>
</gene>
<accession>A0A3S5AI78</accession>
<evidence type="ECO:0000313" key="1">
    <source>
        <dbReference type="EMBL" id="VEL37659.1"/>
    </source>
</evidence>
<dbReference type="Proteomes" id="UP000784294">
    <property type="component" value="Unassembled WGS sequence"/>
</dbReference>
<dbReference type="EMBL" id="CAAALY010255620">
    <property type="protein sequence ID" value="VEL37659.1"/>
    <property type="molecule type" value="Genomic_DNA"/>
</dbReference>